<accession>A0A558DJG5</accession>
<organism evidence="2 3">
    <name type="scientific">Amycolatopsis rhizosphaerae</name>
    <dbReference type="NCBI Taxonomy" id="2053003"/>
    <lineage>
        <taxon>Bacteria</taxon>
        <taxon>Bacillati</taxon>
        <taxon>Actinomycetota</taxon>
        <taxon>Actinomycetes</taxon>
        <taxon>Pseudonocardiales</taxon>
        <taxon>Pseudonocardiaceae</taxon>
        <taxon>Amycolatopsis</taxon>
    </lineage>
</organism>
<proteinExistence type="predicted"/>
<sequence>MTAFVVVGDRFALFAGHAPALTVSRVIDELGNGDGWFGKGSDPVVLAEGQGVTEEDWGRIRGEIARRDLADRFEIRQSPRGPLSGTEETHKHREENFLIAGLEKAGDHEFEASLRLHNDQELQLDHPGVHVQGMVILEAARQMYIAVCERYYTVSRSAERQIHVLDRMESSFRNFLYPVETRIRSAVVVGTNAYDLPTFDVRTEFRQAGLHIAVVRTTGTAMSRPVLDRKEARGAERAVRHTLRNLPLPARAQ</sequence>
<dbReference type="RefSeq" id="WP_144585800.1">
    <property type="nucleotide sequence ID" value="NZ_VJWX01000017.1"/>
</dbReference>
<name>A0A558DJG5_9PSEU</name>
<evidence type="ECO:0000259" key="1">
    <source>
        <dbReference type="Pfam" id="PF03756"/>
    </source>
</evidence>
<reference evidence="2 3" key="2">
    <citation type="submission" date="2019-08" db="EMBL/GenBank/DDBJ databases">
        <title>Amycolatopsis acidicola sp. nov., isolated from peat swamp forest soil.</title>
        <authorList>
            <person name="Srisuk N."/>
        </authorList>
    </citation>
    <scope>NUCLEOTIDE SEQUENCE [LARGE SCALE GENOMIC DNA]</scope>
    <source>
        <strain evidence="2 3">TBRC 6029</strain>
    </source>
</reference>
<comment type="caution">
    <text evidence="2">The sequence shown here is derived from an EMBL/GenBank/DDBJ whole genome shotgun (WGS) entry which is preliminary data.</text>
</comment>
<feature type="domain" description="A-factor biosynthesis hotdog" evidence="1">
    <location>
        <begin position="90"/>
        <end position="220"/>
    </location>
</feature>
<evidence type="ECO:0000313" key="2">
    <source>
        <dbReference type="EMBL" id="TVT61154.1"/>
    </source>
</evidence>
<keyword evidence="3" id="KW-1185">Reference proteome</keyword>
<gene>
    <name evidence="2" type="ORF">FNH05_03520</name>
</gene>
<evidence type="ECO:0000313" key="3">
    <source>
        <dbReference type="Proteomes" id="UP000320011"/>
    </source>
</evidence>
<reference evidence="2 3" key="1">
    <citation type="submission" date="2019-07" db="EMBL/GenBank/DDBJ databases">
        <authorList>
            <person name="Duangmal K."/>
            <person name="Teo W.F.A."/>
        </authorList>
    </citation>
    <scope>NUCLEOTIDE SEQUENCE [LARGE SCALE GENOMIC DNA]</scope>
    <source>
        <strain evidence="2 3">TBRC 6029</strain>
    </source>
</reference>
<dbReference type="InterPro" id="IPR005509">
    <property type="entry name" value="AfsA_hotdog_dom"/>
</dbReference>
<dbReference type="AlphaFoldDB" id="A0A558DJG5"/>
<dbReference type="Proteomes" id="UP000320011">
    <property type="component" value="Unassembled WGS sequence"/>
</dbReference>
<protein>
    <recommendedName>
        <fullName evidence="1">A-factor biosynthesis hotdog domain-containing protein</fullName>
    </recommendedName>
</protein>
<dbReference type="Pfam" id="PF03756">
    <property type="entry name" value="AfsA"/>
    <property type="match status" value="1"/>
</dbReference>
<dbReference type="OrthoDB" id="7838374at2"/>
<dbReference type="EMBL" id="VJWX01000017">
    <property type="protein sequence ID" value="TVT61154.1"/>
    <property type="molecule type" value="Genomic_DNA"/>
</dbReference>